<feature type="domain" description="OmpR/PhoB-type" evidence="7">
    <location>
        <begin position="124"/>
        <end position="222"/>
    </location>
</feature>
<dbReference type="GO" id="GO:0000156">
    <property type="term" value="F:phosphorelay response regulator activity"/>
    <property type="evidence" value="ECO:0007669"/>
    <property type="project" value="TreeGrafter"/>
</dbReference>
<dbReference type="GO" id="GO:0000976">
    <property type="term" value="F:transcription cis-regulatory region binding"/>
    <property type="evidence" value="ECO:0007669"/>
    <property type="project" value="TreeGrafter"/>
</dbReference>
<evidence type="ECO:0000256" key="5">
    <source>
        <dbReference type="ARBA" id="ARBA00023163"/>
    </source>
</evidence>
<evidence type="ECO:0000259" key="7">
    <source>
        <dbReference type="PROSITE" id="PS51755"/>
    </source>
</evidence>
<keyword evidence="4" id="KW-0238">DNA-binding</keyword>
<keyword evidence="1" id="KW-0597">Phosphoprotein</keyword>
<dbReference type="SMART" id="SM00448">
    <property type="entry name" value="REC"/>
    <property type="match status" value="1"/>
</dbReference>
<protein>
    <recommendedName>
        <fullName evidence="9">Stage 0 sporulation protein A homolog</fullName>
    </recommendedName>
</protein>
<dbReference type="InterPro" id="IPR036388">
    <property type="entry name" value="WH-like_DNA-bd_sf"/>
</dbReference>
<dbReference type="AlphaFoldDB" id="D9ZE71"/>
<proteinExistence type="predicted"/>
<dbReference type="GO" id="GO:0032993">
    <property type="term" value="C:protein-DNA complex"/>
    <property type="evidence" value="ECO:0007669"/>
    <property type="project" value="TreeGrafter"/>
</dbReference>
<dbReference type="InterPro" id="IPR039420">
    <property type="entry name" value="WalR-like"/>
</dbReference>
<dbReference type="PANTHER" id="PTHR48111:SF1">
    <property type="entry name" value="TWO-COMPONENT RESPONSE REGULATOR ORR33"/>
    <property type="match status" value="1"/>
</dbReference>
<reference evidence="8" key="1">
    <citation type="journal article" date="2010" name="Genome Res.">
        <title>Functional metagenomics to mine the human gut microbiome for dietary fiber catabolic enzymes.</title>
        <authorList>
            <person name="Tasse L."/>
            <person name="Bercovici J."/>
            <person name="Pizzut-Serin S."/>
            <person name="Robe P."/>
            <person name="Tap J."/>
            <person name="Klopp C."/>
            <person name="Cantarel B.L."/>
            <person name="Coutinho P.M."/>
            <person name="Henrissat B."/>
            <person name="Leclerc M."/>
            <person name="Dore J."/>
            <person name="Monsan P."/>
            <person name="Remaud-Simeon M."/>
            <person name="Potocki-Veronese G."/>
        </authorList>
    </citation>
    <scope>NUCLEOTIDE SEQUENCE</scope>
</reference>
<dbReference type="InterPro" id="IPR001789">
    <property type="entry name" value="Sig_transdc_resp-reg_receiver"/>
</dbReference>
<evidence type="ECO:0000256" key="4">
    <source>
        <dbReference type="ARBA" id="ARBA00023125"/>
    </source>
</evidence>
<dbReference type="PROSITE" id="PS51755">
    <property type="entry name" value="OMPR_PHOB"/>
    <property type="match status" value="1"/>
</dbReference>
<evidence type="ECO:0000256" key="2">
    <source>
        <dbReference type="ARBA" id="ARBA00023012"/>
    </source>
</evidence>
<evidence type="ECO:0000313" key="8">
    <source>
        <dbReference type="EMBL" id="ADD61625.1"/>
    </source>
</evidence>
<dbReference type="InterPro" id="IPR011006">
    <property type="entry name" value="CheY-like_superfamily"/>
</dbReference>
<dbReference type="CDD" id="cd00383">
    <property type="entry name" value="trans_reg_C"/>
    <property type="match status" value="1"/>
</dbReference>
<dbReference type="PROSITE" id="PS50110">
    <property type="entry name" value="RESPONSE_REGULATORY"/>
    <property type="match status" value="1"/>
</dbReference>
<dbReference type="FunFam" id="3.40.50.2300:FF:000002">
    <property type="entry name" value="DNA-binding response regulator PhoP"/>
    <property type="match status" value="1"/>
</dbReference>
<name>D9ZE71_9ZZZZ</name>
<dbReference type="GO" id="GO:0006355">
    <property type="term" value="P:regulation of DNA-templated transcription"/>
    <property type="evidence" value="ECO:0007669"/>
    <property type="project" value="InterPro"/>
</dbReference>
<evidence type="ECO:0000259" key="6">
    <source>
        <dbReference type="PROSITE" id="PS50110"/>
    </source>
</evidence>
<dbReference type="SUPFAM" id="SSF52172">
    <property type="entry name" value="CheY-like"/>
    <property type="match status" value="1"/>
</dbReference>
<dbReference type="Gene3D" id="3.40.50.2300">
    <property type="match status" value="1"/>
</dbReference>
<dbReference type="EMBL" id="GU942937">
    <property type="protein sequence ID" value="ADD61625.1"/>
    <property type="molecule type" value="Genomic_DNA"/>
</dbReference>
<dbReference type="Pfam" id="PF00072">
    <property type="entry name" value="Response_reg"/>
    <property type="match status" value="1"/>
</dbReference>
<dbReference type="PANTHER" id="PTHR48111">
    <property type="entry name" value="REGULATOR OF RPOS"/>
    <property type="match status" value="1"/>
</dbReference>
<dbReference type="SMART" id="SM00862">
    <property type="entry name" value="Trans_reg_C"/>
    <property type="match status" value="1"/>
</dbReference>
<organism evidence="8">
    <name type="scientific">uncultured organism</name>
    <dbReference type="NCBI Taxonomy" id="155900"/>
    <lineage>
        <taxon>unclassified sequences</taxon>
        <taxon>environmental samples</taxon>
    </lineage>
</organism>
<dbReference type="Gene3D" id="1.10.10.10">
    <property type="entry name" value="Winged helix-like DNA-binding domain superfamily/Winged helix DNA-binding domain"/>
    <property type="match status" value="1"/>
</dbReference>
<evidence type="ECO:0000256" key="1">
    <source>
        <dbReference type="ARBA" id="ARBA00022553"/>
    </source>
</evidence>
<dbReference type="Gene3D" id="6.10.250.690">
    <property type="match status" value="1"/>
</dbReference>
<dbReference type="InterPro" id="IPR001867">
    <property type="entry name" value="OmpR/PhoB-type_DNA-bd"/>
</dbReference>
<keyword evidence="2" id="KW-0902">Two-component regulatory system</keyword>
<evidence type="ECO:0008006" key="9">
    <source>
        <dbReference type="Google" id="ProtNLM"/>
    </source>
</evidence>
<dbReference type="Pfam" id="PF00486">
    <property type="entry name" value="Trans_reg_C"/>
    <property type="match status" value="1"/>
</dbReference>
<feature type="domain" description="Response regulatory" evidence="6">
    <location>
        <begin position="2"/>
        <end position="116"/>
    </location>
</feature>
<keyword evidence="5" id="KW-0804">Transcription</keyword>
<sequence>MRLLLIEDEPTLRESVAKKLRRSGYEMDDCGDGETALELLAAERYDLVLLDLNLPKVNGMTVLRTLRKTDLETPVLILSARSEISDKVEGLDAGANDYLAKPFHLAELEARVRSLTRRQFIQRDVCLRCGRLTFDTKSRLAMADGQPIPLTRKESGVLEYLLLHQGRPVSQEELIEHVWDSSVDAFSNSIRVHISALRKKLRTALGYDPIRNRIGEGYELEENEP</sequence>
<evidence type="ECO:0000256" key="3">
    <source>
        <dbReference type="ARBA" id="ARBA00023015"/>
    </source>
</evidence>
<accession>D9ZE71</accession>
<keyword evidence="3" id="KW-0805">Transcription regulation</keyword>